<dbReference type="Proteomes" id="UP000026961">
    <property type="component" value="Chromosome 4"/>
</dbReference>
<reference evidence="1" key="2">
    <citation type="submission" date="2018-05" db="EMBL/GenBank/DDBJ databases">
        <title>OgluRS3 (Oryza glumaepatula Reference Sequence Version 3).</title>
        <authorList>
            <person name="Zhang J."/>
            <person name="Kudrna D."/>
            <person name="Lee S."/>
            <person name="Talag J."/>
            <person name="Welchert J."/>
            <person name="Wing R.A."/>
        </authorList>
    </citation>
    <scope>NUCLEOTIDE SEQUENCE [LARGE SCALE GENOMIC DNA]</scope>
</reference>
<organism evidence="1">
    <name type="scientific">Oryza glumipatula</name>
    <dbReference type="NCBI Taxonomy" id="40148"/>
    <lineage>
        <taxon>Eukaryota</taxon>
        <taxon>Viridiplantae</taxon>
        <taxon>Streptophyta</taxon>
        <taxon>Embryophyta</taxon>
        <taxon>Tracheophyta</taxon>
        <taxon>Spermatophyta</taxon>
        <taxon>Magnoliopsida</taxon>
        <taxon>Liliopsida</taxon>
        <taxon>Poales</taxon>
        <taxon>Poaceae</taxon>
        <taxon>BOP clade</taxon>
        <taxon>Oryzoideae</taxon>
        <taxon>Oryzeae</taxon>
        <taxon>Oryzinae</taxon>
        <taxon>Oryza</taxon>
    </lineage>
</organism>
<keyword evidence="2" id="KW-1185">Reference proteome</keyword>
<dbReference type="Gramene" id="OGLUM04G01490.1">
    <property type="protein sequence ID" value="OGLUM04G01490.1"/>
    <property type="gene ID" value="OGLUM04G01490"/>
</dbReference>
<evidence type="ECO:0000313" key="1">
    <source>
        <dbReference type="EnsemblPlants" id="OGLUM04G01490.1"/>
    </source>
</evidence>
<evidence type="ECO:0000313" key="2">
    <source>
        <dbReference type="Proteomes" id="UP000026961"/>
    </source>
</evidence>
<dbReference type="AlphaFoldDB" id="A0A0D9ZGR6"/>
<dbReference type="HOGENOM" id="CLU_2982299_0_0_1"/>
<accession>A0A0D9ZGR6</accession>
<name>A0A0D9ZGR6_9ORYZ</name>
<proteinExistence type="predicted"/>
<dbReference type="EnsemblPlants" id="OGLUM04G01490.1">
    <property type="protein sequence ID" value="OGLUM04G01490.1"/>
    <property type="gene ID" value="OGLUM04G01490"/>
</dbReference>
<reference evidence="1" key="1">
    <citation type="submission" date="2015-04" db="UniProtKB">
        <authorList>
            <consortium name="EnsemblPlants"/>
        </authorList>
    </citation>
    <scope>IDENTIFICATION</scope>
</reference>
<protein>
    <submittedName>
        <fullName evidence="1">Uncharacterized protein</fullName>
    </submittedName>
</protein>
<sequence length="58" mass="6461">MQMSPSRLGFRRCHVRACRSCGISVQASGAAASYFVSISQANCMAESYGWTKTETWYM</sequence>